<gene>
    <name evidence="12" type="primary">leuC</name>
    <name evidence="14" type="ORF">BIGA_1113</name>
</gene>
<dbReference type="PRINTS" id="PR00415">
    <property type="entry name" value="ACONITASE"/>
</dbReference>
<organism evidence="14 15">
    <name type="scientific">Bifidobacterium pullorum subsp. gallinarum</name>
    <dbReference type="NCBI Taxonomy" id="78344"/>
    <lineage>
        <taxon>Bacteria</taxon>
        <taxon>Bacillati</taxon>
        <taxon>Actinomycetota</taxon>
        <taxon>Actinomycetes</taxon>
        <taxon>Bifidobacteriales</taxon>
        <taxon>Bifidobacteriaceae</taxon>
        <taxon>Bifidobacterium</taxon>
    </lineage>
</organism>
<dbReference type="eggNOG" id="COG0065">
    <property type="taxonomic scope" value="Bacteria"/>
</dbReference>
<dbReference type="GO" id="GO:0046872">
    <property type="term" value="F:metal ion binding"/>
    <property type="evidence" value="ECO:0007669"/>
    <property type="project" value="UniProtKB-KW"/>
</dbReference>
<comment type="pathway">
    <text evidence="3 12">Amino-acid biosynthesis; L-leucine biosynthesis; L-leucine from 3-methyl-2-oxobutanoate: step 2/4.</text>
</comment>
<dbReference type="InterPro" id="IPR018136">
    <property type="entry name" value="Aconitase_4Fe-4S_BS"/>
</dbReference>
<comment type="subunit">
    <text evidence="12">Heterodimer of LeuC and LeuD.</text>
</comment>
<dbReference type="OrthoDB" id="9802769at2"/>
<dbReference type="Pfam" id="PF00330">
    <property type="entry name" value="Aconitase"/>
    <property type="match status" value="1"/>
</dbReference>
<evidence type="ECO:0000256" key="7">
    <source>
        <dbReference type="ARBA" id="ARBA00022723"/>
    </source>
</evidence>
<dbReference type="FunFam" id="3.30.499.10:FF:000007">
    <property type="entry name" value="3-isopropylmalate dehydratase large subunit"/>
    <property type="match status" value="1"/>
</dbReference>
<dbReference type="NCBIfam" id="NF009116">
    <property type="entry name" value="PRK12466.1"/>
    <property type="match status" value="1"/>
</dbReference>
<dbReference type="EC" id="4.2.1.33" evidence="12"/>
<comment type="catalytic activity">
    <reaction evidence="1 12">
        <text>(2R,3S)-3-isopropylmalate = (2S)-2-isopropylmalate</text>
        <dbReference type="Rhea" id="RHEA:32287"/>
        <dbReference type="ChEBI" id="CHEBI:1178"/>
        <dbReference type="ChEBI" id="CHEBI:35121"/>
        <dbReference type="EC" id="4.2.1.33"/>
    </reaction>
</comment>
<dbReference type="GO" id="GO:0016853">
    <property type="term" value="F:isomerase activity"/>
    <property type="evidence" value="ECO:0007669"/>
    <property type="project" value="UniProtKB-KW"/>
</dbReference>
<dbReference type="InterPro" id="IPR036008">
    <property type="entry name" value="Aconitase_4Fe-4S_dom"/>
</dbReference>
<keyword evidence="5 12" id="KW-0004">4Fe-4S</keyword>
<dbReference type="CDD" id="cd01583">
    <property type="entry name" value="IPMI"/>
    <property type="match status" value="1"/>
</dbReference>
<name>A0A087AP20_9BIFI</name>
<evidence type="ECO:0000256" key="1">
    <source>
        <dbReference type="ARBA" id="ARBA00000491"/>
    </source>
</evidence>
<evidence type="ECO:0000313" key="15">
    <source>
        <dbReference type="Proteomes" id="UP000029046"/>
    </source>
</evidence>
<evidence type="ECO:0000256" key="11">
    <source>
        <dbReference type="ARBA" id="ARBA00023304"/>
    </source>
</evidence>
<evidence type="ECO:0000256" key="10">
    <source>
        <dbReference type="ARBA" id="ARBA00023239"/>
    </source>
</evidence>
<dbReference type="PROSITE" id="PS00450">
    <property type="entry name" value="ACONITASE_1"/>
    <property type="match status" value="1"/>
</dbReference>
<keyword evidence="14" id="KW-0413">Isomerase</keyword>
<comment type="caution">
    <text evidence="14">The sequence shown here is derived from an EMBL/GenBank/DDBJ whole genome shotgun (WGS) entry which is preliminary data.</text>
</comment>
<evidence type="ECO:0000256" key="6">
    <source>
        <dbReference type="ARBA" id="ARBA00022605"/>
    </source>
</evidence>
<dbReference type="UniPathway" id="UPA00946"/>
<dbReference type="EMBL" id="JGYX01000005">
    <property type="protein sequence ID" value="KFI60520.1"/>
    <property type="molecule type" value="Genomic_DNA"/>
</dbReference>
<dbReference type="InterPro" id="IPR001030">
    <property type="entry name" value="Acoase/IPM_deHydtase_lsu_aba"/>
</dbReference>
<keyword evidence="7 12" id="KW-0479">Metal-binding</keyword>
<dbReference type="InterPro" id="IPR004430">
    <property type="entry name" value="3-IsopropMal_deHydase_lsu"/>
</dbReference>
<dbReference type="GO" id="GO:0003861">
    <property type="term" value="F:3-isopropylmalate dehydratase activity"/>
    <property type="evidence" value="ECO:0007669"/>
    <property type="project" value="UniProtKB-UniRule"/>
</dbReference>
<dbReference type="RefSeq" id="WP_033505434.1">
    <property type="nucleotide sequence ID" value="NZ_JGYX01000005.1"/>
</dbReference>
<evidence type="ECO:0000256" key="12">
    <source>
        <dbReference type="HAMAP-Rule" id="MF_01026"/>
    </source>
</evidence>
<keyword evidence="9 12" id="KW-0411">Iron-sulfur</keyword>
<feature type="domain" description="Aconitase/3-isopropylmalate dehydratase large subunit alpha/beta/alpha" evidence="13">
    <location>
        <begin position="7"/>
        <end position="459"/>
    </location>
</feature>
<dbReference type="InterPro" id="IPR033941">
    <property type="entry name" value="IPMI_cat"/>
</dbReference>
<reference evidence="14 15" key="1">
    <citation type="submission" date="2014-03" db="EMBL/GenBank/DDBJ databases">
        <title>Genomics of Bifidobacteria.</title>
        <authorList>
            <person name="Ventura M."/>
            <person name="Milani C."/>
            <person name="Lugli G.A."/>
        </authorList>
    </citation>
    <scope>NUCLEOTIDE SEQUENCE [LARGE SCALE GENOMIC DNA]</scope>
    <source>
        <strain evidence="14 15">LMG 11586</strain>
    </source>
</reference>
<keyword evidence="4 12" id="KW-0432">Leucine biosynthesis</keyword>
<dbReference type="GO" id="GO:0051539">
    <property type="term" value="F:4 iron, 4 sulfur cluster binding"/>
    <property type="evidence" value="ECO:0007669"/>
    <property type="project" value="UniProtKB-KW"/>
</dbReference>
<evidence type="ECO:0000256" key="3">
    <source>
        <dbReference type="ARBA" id="ARBA00004729"/>
    </source>
</evidence>
<keyword evidence="6 12" id="KW-0028">Amino-acid biosynthesis</keyword>
<dbReference type="NCBIfam" id="NF004016">
    <property type="entry name" value="PRK05478.1"/>
    <property type="match status" value="1"/>
</dbReference>
<sequence length="467" mass="50082">MGSTLAEKVWADHLVRKGDDGAPDLLYIDLMLMHEVTSPQAFEGLRLAGRKPRHVDQLIATEDHNTPTVDIDRPNPDETSATQLSTLERNCKEFGVRLHPLGDADQGIVHAFAPILGLTQPGMTIVCGDSHTSTHGAFGALAFGIGTSEVEHVMATQTLSLKPFKTMAVNVEGELPEGVTAKDIILAIIAKIGTGGGQGHVIEYRGEAIRKLSMDARMTICNMSIEAGARAGMIAPDEVTFEYLKGRPHAPEGELWDKAVEYWKTLKTDDDAVFDKEVTLNAADLQPFVTWGTNPGQGAPITATVPVLEQIADETARNAAASALAYMGLEPGTPIKDIPVDTVFIGSCTNGRIEDLREAAAIMKGHHKAESIHRVLVVPASSRVRLQAEQEGLDRIFKDFGAEWRNAGCSMCLGMNPDKLVPGERCISTSNRNFEGRQGKGGRTHLASPAVAAATAIRGTISCPADL</sequence>
<keyword evidence="15" id="KW-1185">Reference proteome</keyword>
<dbReference type="PANTHER" id="PTHR43822:SF9">
    <property type="entry name" value="3-ISOPROPYLMALATE DEHYDRATASE"/>
    <property type="match status" value="1"/>
</dbReference>
<dbReference type="PROSITE" id="PS01244">
    <property type="entry name" value="ACONITASE_2"/>
    <property type="match status" value="1"/>
</dbReference>
<evidence type="ECO:0000256" key="4">
    <source>
        <dbReference type="ARBA" id="ARBA00022430"/>
    </source>
</evidence>
<dbReference type="UniPathway" id="UPA00048">
    <property type="reaction ID" value="UER00071"/>
</dbReference>
<comment type="similarity">
    <text evidence="12">Belongs to the aconitase/IPM isomerase family. LeuC type 1 subfamily.</text>
</comment>
<feature type="binding site" evidence="12">
    <location>
        <position position="348"/>
    </location>
    <ligand>
        <name>[4Fe-4S] cluster</name>
        <dbReference type="ChEBI" id="CHEBI:49883"/>
    </ligand>
</feature>
<evidence type="ECO:0000259" key="13">
    <source>
        <dbReference type="Pfam" id="PF00330"/>
    </source>
</evidence>
<evidence type="ECO:0000256" key="8">
    <source>
        <dbReference type="ARBA" id="ARBA00023004"/>
    </source>
</evidence>
<dbReference type="GO" id="GO:0009098">
    <property type="term" value="P:L-leucine biosynthetic process"/>
    <property type="evidence" value="ECO:0007669"/>
    <property type="project" value="UniProtKB-UniRule"/>
</dbReference>
<feature type="binding site" evidence="12">
    <location>
        <position position="409"/>
    </location>
    <ligand>
        <name>[4Fe-4S] cluster</name>
        <dbReference type="ChEBI" id="CHEBI:49883"/>
    </ligand>
</feature>
<feature type="binding site" evidence="12">
    <location>
        <position position="412"/>
    </location>
    <ligand>
        <name>[4Fe-4S] cluster</name>
        <dbReference type="ChEBI" id="CHEBI:49883"/>
    </ligand>
</feature>
<keyword evidence="10 12" id="KW-0456">Lyase</keyword>
<proteinExistence type="inferred from homology"/>
<dbReference type="InterPro" id="IPR015931">
    <property type="entry name" value="Acnase/IPM_dHydase_lsu_aba_1/3"/>
</dbReference>
<keyword evidence="11 12" id="KW-0100">Branched-chain amino acid biosynthesis</keyword>
<dbReference type="SUPFAM" id="SSF53732">
    <property type="entry name" value="Aconitase iron-sulfur domain"/>
    <property type="match status" value="1"/>
</dbReference>
<dbReference type="InterPro" id="IPR050067">
    <property type="entry name" value="IPM_dehydratase_rel_enz"/>
</dbReference>
<evidence type="ECO:0000256" key="9">
    <source>
        <dbReference type="ARBA" id="ARBA00023014"/>
    </source>
</evidence>
<comment type="cofactor">
    <cofactor evidence="12">
        <name>[4Fe-4S] cluster</name>
        <dbReference type="ChEBI" id="CHEBI:49883"/>
    </cofactor>
    <text evidence="12">Binds 1 [4Fe-4S] cluster per subunit.</text>
</comment>
<protein>
    <recommendedName>
        <fullName evidence="12">3-isopropylmalate dehydratase large subunit</fullName>
        <ecNumber evidence="12">4.2.1.33</ecNumber>
    </recommendedName>
    <alternativeName>
        <fullName evidence="12">Alpha-IPM isomerase</fullName>
        <shortName evidence="12">IPMI</shortName>
    </alternativeName>
    <alternativeName>
        <fullName evidence="12">Isopropylmalate isomerase</fullName>
    </alternativeName>
</protein>
<dbReference type="PANTHER" id="PTHR43822">
    <property type="entry name" value="HOMOACONITASE, MITOCHONDRIAL-RELATED"/>
    <property type="match status" value="1"/>
</dbReference>
<comment type="function">
    <text evidence="2 12">Catalyzes the isomerization between 2-isopropylmalate and 3-isopropylmalate, via the formation of 2-isopropylmaleate.</text>
</comment>
<evidence type="ECO:0000256" key="2">
    <source>
        <dbReference type="ARBA" id="ARBA00002695"/>
    </source>
</evidence>
<dbReference type="Proteomes" id="UP000029046">
    <property type="component" value="Unassembled WGS sequence"/>
</dbReference>
<dbReference type="Gene3D" id="3.30.499.10">
    <property type="entry name" value="Aconitase, domain 3"/>
    <property type="match status" value="2"/>
</dbReference>
<dbReference type="NCBIfam" id="TIGR00170">
    <property type="entry name" value="leuC"/>
    <property type="match status" value="1"/>
</dbReference>
<keyword evidence="8 12" id="KW-0408">Iron</keyword>
<evidence type="ECO:0000256" key="5">
    <source>
        <dbReference type="ARBA" id="ARBA00022485"/>
    </source>
</evidence>
<accession>A0A087AP20</accession>
<dbReference type="HAMAP" id="MF_01026">
    <property type="entry name" value="LeuC_type1"/>
    <property type="match status" value="1"/>
</dbReference>
<evidence type="ECO:0000313" key="14">
    <source>
        <dbReference type="EMBL" id="KFI60520.1"/>
    </source>
</evidence>
<dbReference type="AlphaFoldDB" id="A0A087AP20"/>